<proteinExistence type="predicted"/>
<keyword evidence="3" id="KW-1185">Reference proteome</keyword>
<organism evidence="2 3">
    <name type="scientific">Urbifossiella limnaea</name>
    <dbReference type="NCBI Taxonomy" id="2528023"/>
    <lineage>
        <taxon>Bacteria</taxon>
        <taxon>Pseudomonadati</taxon>
        <taxon>Planctomycetota</taxon>
        <taxon>Planctomycetia</taxon>
        <taxon>Gemmatales</taxon>
        <taxon>Gemmataceae</taxon>
        <taxon>Urbifossiella</taxon>
    </lineage>
</organism>
<dbReference type="Pfam" id="PF01364">
    <property type="entry name" value="Peptidase_C25"/>
    <property type="match status" value="1"/>
</dbReference>
<dbReference type="InterPro" id="IPR001769">
    <property type="entry name" value="Gingipain"/>
</dbReference>
<dbReference type="AlphaFoldDB" id="A0A517Y0K1"/>
<feature type="domain" description="Gingipain" evidence="1">
    <location>
        <begin position="136"/>
        <end position="464"/>
    </location>
</feature>
<gene>
    <name evidence="2" type="ORF">ETAA1_52770</name>
</gene>
<dbReference type="OrthoDB" id="3078209at2"/>
<name>A0A517Y0K1_9BACT</name>
<dbReference type="GO" id="GO:0008234">
    <property type="term" value="F:cysteine-type peptidase activity"/>
    <property type="evidence" value="ECO:0007669"/>
    <property type="project" value="InterPro"/>
</dbReference>
<sequence>MDDPLTLNGINGATGEYLVPPMTAAAAADLARGRPPEGLLASWFRAVVSVLKRPKLGLPMDVDPTNVGRAGWAVVLPAAAPPELLAAVQPLIDHRKKSVPPDRCKVLQYRPGEGMKPWLARHGVAPGTVDPRKVPYYVTLVGGPTDIPFDFQYLLDVEYAVGRLAFDTPDQLRRYAESVAAFETAGAVKNAKELVYWGPRHAADRSTQMSADALVTPLADGTPDDPPPAAAQSYRSRTFKGADATKARLLETLHGTPPAVLFTASHGMGWPKDDARQRPAQGALLAQDWPGFGQVGPQHYLTAAEVEDSANVGGLVAFLFACYGAGTPAFDNFLTERGRGPVAVAPAPFVAALPQRLLSHPNGPALAVVGHVERAWGYSIKPPGAGSQVGPFRDFLGRVMAGEPVGHATKSFSERYAVLSSELLSYLDPSAGVPKPTATELAACWVERNDAQNYVLLGDPAARLRPSDLKG</sequence>
<accession>A0A517Y0K1</accession>
<protein>
    <recommendedName>
        <fullName evidence="1">Gingipain domain-containing protein</fullName>
    </recommendedName>
</protein>
<evidence type="ECO:0000313" key="3">
    <source>
        <dbReference type="Proteomes" id="UP000319576"/>
    </source>
</evidence>
<reference evidence="2 3" key="1">
    <citation type="submission" date="2019-02" db="EMBL/GenBank/DDBJ databases">
        <title>Deep-cultivation of Planctomycetes and their phenomic and genomic characterization uncovers novel biology.</title>
        <authorList>
            <person name="Wiegand S."/>
            <person name="Jogler M."/>
            <person name="Boedeker C."/>
            <person name="Pinto D."/>
            <person name="Vollmers J."/>
            <person name="Rivas-Marin E."/>
            <person name="Kohn T."/>
            <person name="Peeters S.H."/>
            <person name="Heuer A."/>
            <person name="Rast P."/>
            <person name="Oberbeckmann S."/>
            <person name="Bunk B."/>
            <person name="Jeske O."/>
            <person name="Meyerdierks A."/>
            <person name="Storesund J.E."/>
            <person name="Kallscheuer N."/>
            <person name="Luecker S."/>
            <person name="Lage O.M."/>
            <person name="Pohl T."/>
            <person name="Merkel B.J."/>
            <person name="Hornburger P."/>
            <person name="Mueller R.-W."/>
            <person name="Bruemmer F."/>
            <person name="Labrenz M."/>
            <person name="Spormann A.M."/>
            <person name="Op den Camp H."/>
            <person name="Overmann J."/>
            <person name="Amann R."/>
            <person name="Jetten M.S.M."/>
            <person name="Mascher T."/>
            <person name="Medema M.H."/>
            <person name="Devos D.P."/>
            <person name="Kaster A.-K."/>
            <person name="Ovreas L."/>
            <person name="Rohde M."/>
            <person name="Galperin M.Y."/>
            <person name="Jogler C."/>
        </authorList>
    </citation>
    <scope>NUCLEOTIDE SEQUENCE [LARGE SCALE GENOMIC DNA]</scope>
    <source>
        <strain evidence="2 3">ETA_A1</strain>
    </source>
</reference>
<dbReference type="GO" id="GO:0006508">
    <property type="term" value="P:proteolysis"/>
    <property type="evidence" value="ECO:0007669"/>
    <property type="project" value="InterPro"/>
</dbReference>
<dbReference type="Proteomes" id="UP000319576">
    <property type="component" value="Chromosome"/>
</dbReference>
<dbReference type="KEGG" id="uli:ETAA1_52770"/>
<evidence type="ECO:0000259" key="1">
    <source>
        <dbReference type="Pfam" id="PF01364"/>
    </source>
</evidence>
<dbReference type="RefSeq" id="WP_145243427.1">
    <property type="nucleotide sequence ID" value="NZ_CP036273.1"/>
</dbReference>
<evidence type="ECO:0000313" key="2">
    <source>
        <dbReference type="EMBL" id="QDU23283.1"/>
    </source>
</evidence>
<dbReference type="EMBL" id="CP036273">
    <property type="protein sequence ID" value="QDU23283.1"/>
    <property type="molecule type" value="Genomic_DNA"/>
</dbReference>